<name>A0ABS5C351_9BACT</name>
<dbReference type="RefSeq" id="WP_210662444.1">
    <property type="nucleotide sequence ID" value="NZ_JAGKQQ010000002.1"/>
</dbReference>
<proteinExistence type="predicted"/>
<sequence>MHDIPAIVDAILSGYPLALRGVHGVGHWARVLENGLRITEINGADREIVTLFALFHDARRINEERDTGHGLRGAELARSLRGELVHLDDDRFDLLFEACRLHTEGGTNGDRTLLACWDADRLDLGRVGITPDPHRLGTKAARKLLGWAHVRAIEWHEPTAVLASWGLEAGQNTW</sequence>
<evidence type="ECO:0000313" key="2">
    <source>
        <dbReference type="Proteomes" id="UP000676565"/>
    </source>
</evidence>
<comment type="caution">
    <text evidence="1">The sequence shown here is derived from an EMBL/GenBank/DDBJ whole genome shotgun (WGS) entry which is preliminary data.</text>
</comment>
<dbReference type="Proteomes" id="UP000676565">
    <property type="component" value="Unassembled WGS sequence"/>
</dbReference>
<protein>
    <recommendedName>
        <fullName evidence="3">HD domain-containing protein</fullName>
    </recommendedName>
</protein>
<reference evidence="1 2" key="1">
    <citation type="submission" date="2021-04" db="EMBL/GenBank/DDBJ databases">
        <authorList>
            <person name="Ivanova A."/>
        </authorList>
    </citation>
    <scope>NUCLEOTIDE SEQUENCE [LARGE SCALE GENOMIC DNA]</scope>
    <source>
        <strain evidence="1 2">G18</strain>
    </source>
</reference>
<accession>A0ABS5C351</accession>
<dbReference type="EMBL" id="JAGKQQ010000002">
    <property type="protein sequence ID" value="MBP3960406.1"/>
    <property type="molecule type" value="Genomic_DNA"/>
</dbReference>
<evidence type="ECO:0000313" key="1">
    <source>
        <dbReference type="EMBL" id="MBP3960406.1"/>
    </source>
</evidence>
<dbReference type="Gene3D" id="1.10.3210.10">
    <property type="entry name" value="Hypothetical protein af1432"/>
    <property type="match status" value="1"/>
</dbReference>
<gene>
    <name evidence="1" type="ORF">J8F10_34705</name>
</gene>
<evidence type="ECO:0008006" key="3">
    <source>
        <dbReference type="Google" id="ProtNLM"/>
    </source>
</evidence>
<keyword evidence="2" id="KW-1185">Reference proteome</keyword>
<organism evidence="1 2">
    <name type="scientific">Gemmata palustris</name>
    <dbReference type="NCBI Taxonomy" id="2822762"/>
    <lineage>
        <taxon>Bacteria</taxon>
        <taxon>Pseudomonadati</taxon>
        <taxon>Planctomycetota</taxon>
        <taxon>Planctomycetia</taxon>
        <taxon>Gemmatales</taxon>
        <taxon>Gemmataceae</taxon>
        <taxon>Gemmata</taxon>
    </lineage>
</organism>
<dbReference type="SUPFAM" id="SSF109604">
    <property type="entry name" value="HD-domain/PDEase-like"/>
    <property type="match status" value="1"/>
</dbReference>